<dbReference type="AlphaFoldDB" id="A0A4R2B811"/>
<name>A0A4R2B811_9BACI</name>
<sequence length="104" mass="11727">MEQKDFNQIFNEYKNQAEGQARAEAAQETQNGKEKIVAVRKNDDGDIIAFKTESGRELDYLTALDEAKAGLLAHVDVFHKYGRDIIRSEPDGVKENNLDQLPGF</sequence>
<protein>
    <submittedName>
        <fullName evidence="1">Intein</fullName>
    </submittedName>
</protein>
<organism evidence="1 2">
    <name type="scientific">Mesobacillus foraminis</name>
    <dbReference type="NCBI Taxonomy" id="279826"/>
    <lineage>
        <taxon>Bacteria</taxon>
        <taxon>Bacillati</taxon>
        <taxon>Bacillota</taxon>
        <taxon>Bacilli</taxon>
        <taxon>Bacillales</taxon>
        <taxon>Bacillaceae</taxon>
        <taxon>Mesobacillus</taxon>
    </lineage>
</organism>
<evidence type="ECO:0000313" key="1">
    <source>
        <dbReference type="EMBL" id="TCN22696.1"/>
    </source>
</evidence>
<reference evidence="1 2" key="1">
    <citation type="journal article" date="2015" name="Stand. Genomic Sci.">
        <title>Genomic Encyclopedia of Bacterial and Archaeal Type Strains, Phase III: the genomes of soil and plant-associated and newly described type strains.</title>
        <authorList>
            <person name="Whitman W.B."/>
            <person name="Woyke T."/>
            <person name="Klenk H.P."/>
            <person name="Zhou Y."/>
            <person name="Lilburn T.G."/>
            <person name="Beck B.J."/>
            <person name="De Vos P."/>
            <person name="Vandamme P."/>
            <person name="Eisen J.A."/>
            <person name="Garrity G."/>
            <person name="Hugenholtz P."/>
            <person name="Kyrpides N.C."/>
        </authorList>
    </citation>
    <scope>NUCLEOTIDE SEQUENCE [LARGE SCALE GENOMIC DNA]</scope>
    <source>
        <strain evidence="1 2">CV53</strain>
    </source>
</reference>
<dbReference type="Proteomes" id="UP000295689">
    <property type="component" value="Unassembled WGS sequence"/>
</dbReference>
<dbReference type="InterPro" id="IPR024997">
    <property type="entry name" value="DUF3892"/>
</dbReference>
<dbReference type="Pfam" id="PF13031">
    <property type="entry name" value="DUF3892"/>
    <property type="match status" value="1"/>
</dbReference>
<dbReference type="EMBL" id="SLVV01000010">
    <property type="protein sequence ID" value="TCN22696.1"/>
    <property type="molecule type" value="Genomic_DNA"/>
</dbReference>
<keyword evidence="2" id="KW-1185">Reference proteome</keyword>
<gene>
    <name evidence="1" type="ORF">EV146_110182</name>
</gene>
<proteinExistence type="predicted"/>
<comment type="caution">
    <text evidence="1">The sequence shown here is derived from an EMBL/GenBank/DDBJ whole genome shotgun (WGS) entry which is preliminary data.</text>
</comment>
<accession>A0A4R2B811</accession>
<dbReference type="RefSeq" id="WP_132009615.1">
    <property type="nucleotide sequence ID" value="NZ_JABUHM010000011.1"/>
</dbReference>
<evidence type="ECO:0000313" key="2">
    <source>
        <dbReference type="Proteomes" id="UP000295689"/>
    </source>
</evidence>